<evidence type="ECO:0000259" key="1">
    <source>
        <dbReference type="SMART" id="SM01022"/>
    </source>
</evidence>
<evidence type="ECO:0000313" key="2">
    <source>
        <dbReference type="EMBL" id="PHM45909.1"/>
    </source>
</evidence>
<protein>
    <submittedName>
        <fullName evidence="3">Predicted transcriptional regulator, contains an HTH and PUA-like domains</fullName>
    </submittedName>
</protein>
<dbReference type="OrthoDB" id="9800495at2"/>
<dbReference type="Proteomes" id="UP000224607">
    <property type="component" value="Unassembled WGS sequence"/>
</dbReference>
<accession>A0A1I3U5H2</accession>
<evidence type="ECO:0000313" key="5">
    <source>
        <dbReference type="Proteomes" id="UP000224607"/>
    </source>
</evidence>
<reference evidence="3" key="1">
    <citation type="submission" date="2016-10" db="EMBL/GenBank/DDBJ databases">
        <authorList>
            <person name="de Groot N.N."/>
        </authorList>
    </citation>
    <scope>NUCLEOTIDE SEQUENCE [LARGE SCALE GENOMIC DNA]</scope>
    <source>
        <strain evidence="3">DSM 17908</strain>
    </source>
</reference>
<dbReference type="Gene3D" id="2.30.130.30">
    <property type="entry name" value="Hypothetical protein"/>
    <property type="match status" value="1"/>
</dbReference>
<dbReference type="RefSeq" id="WP_092512234.1">
    <property type="nucleotide sequence ID" value="NZ_CAWNQB010000001.1"/>
</dbReference>
<proteinExistence type="predicted"/>
<organism evidence="3 4">
    <name type="scientific">Xenorhabdus mauleonii</name>
    <dbReference type="NCBI Taxonomy" id="351675"/>
    <lineage>
        <taxon>Bacteria</taxon>
        <taxon>Pseudomonadati</taxon>
        <taxon>Pseudomonadota</taxon>
        <taxon>Gammaproteobacteria</taxon>
        <taxon>Enterobacterales</taxon>
        <taxon>Morganellaceae</taxon>
        <taxon>Xenorhabdus</taxon>
    </lineage>
</organism>
<dbReference type="EMBL" id="FORG01000016">
    <property type="protein sequence ID" value="SFJ78135.1"/>
    <property type="molecule type" value="Genomic_DNA"/>
</dbReference>
<name>A0A1I3U5H2_9GAMM</name>
<evidence type="ECO:0000313" key="4">
    <source>
        <dbReference type="Proteomes" id="UP000198919"/>
    </source>
</evidence>
<dbReference type="SUPFAM" id="SSF88697">
    <property type="entry name" value="PUA domain-like"/>
    <property type="match status" value="1"/>
</dbReference>
<keyword evidence="5" id="KW-1185">Reference proteome</keyword>
<dbReference type="InterPro" id="IPR015947">
    <property type="entry name" value="PUA-like_sf"/>
</dbReference>
<sequence>MKVLLSIKPEFAEKILNGTKKYEFRKGIFKNTSVRSVVIYATKPVGRIVGEFDIETIIEDAPEAVWYKTYEYAGISKQFFDSYFFKKKKAFAIQIGKVKKYSTPIPLDEFGHNIVAPQSYRYLPSY</sequence>
<dbReference type="STRING" id="351675.SAMN05421680_11615"/>
<feature type="domain" description="ASCH" evidence="1">
    <location>
        <begin position="5"/>
        <end position="99"/>
    </location>
</feature>
<evidence type="ECO:0000313" key="3">
    <source>
        <dbReference type="EMBL" id="SFJ78135.1"/>
    </source>
</evidence>
<dbReference type="InterPro" id="IPR007374">
    <property type="entry name" value="ASCH_domain"/>
</dbReference>
<dbReference type="Pfam" id="PF04266">
    <property type="entry name" value="ASCH"/>
    <property type="match status" value="1"/>
</dbReference>
<dbReference type="EMBL" id="NITY01000001">
    <property type="protein sequence ID" value="PHM45909.1"/>
    <property type="molecule type" value="Genomic_DNA"/>
</dbReference>
<reference evidence="2 5" key="3">
    <citation type="journal article" date="2017" name="Nat. Microbiol.">
        <title>Natural product diversity associated with the nematode symbionts Photorhabdus and Xenorhabdus.</title>
        <authorList>
            <person name="Tobias N.J."/>
            <person name="Wolff H."/>
            <person name="Djahanschiri B."/>
            <person name="Grundmann F."/>
            <person name="Kronenwerth M."/>
            <person name="Shi Y.M."/>
            <person name="Simonyi S."/>
            <person name="Grun P."/>
            <person name="Shapiro-Ilan D."/>
            <person name="Pidot S.J."/>
            <person name="Stinear T.P."/>
            <person name="Ebersberger I."/>
            <person name="Bode H.B."/>
        </authorList>
    </citation>
    <scope>NUCLEOTIDE SEQUENCE [LARGE SCALE GENOMIC DNA]</scope>
    <source>
        <strain evidence="2 5">DSM 17908</strain>
    </source>
</reference>
<reference evidence="4" key="2">
    <citation type="submission" date="2016-10" db="EMBL/GenBank/DDBJ databases">
        <authorList>
            <person name="Varghese N."/>
            <person name="Submissions S."/>
        </authorList>
    </citation>
    <scope>NUCLEOTIDE SEQUENCE [LARGE SCALE GENOMIC DNA]</scope>
    <source>
        <strain evidence="4">DSM 17908</strain>
    </source>
</reference>
<dbReference type="SMART" id="SM01022">
    <property type="entry name" value="ASCH"/>
    <property type="match status" value="1"/>
</dbReference>
<dbReference type="AlphaFoldDB" id="A0A1I3U5H2"/>
<gene>
    <name evidence="3" type="ORF">SAMN05421680_11615</name>
    <name evidence="2" type="ORF">Xmau_00300</name>
</gene>
<dbReference type="Proteomes" id="UP000198919">
    <property type="component" value="Unassembled WGS sequence"/>
</dbReference>